<dbReference type="RefSeq" id="WP_138344428.1">
    <property type="nucleotide sequence ID" value="NZ_JAOQJL010000017.1"/>
</dbReference>
<protein>
    <recommendedName>
        <fullName evidence="3">DUF262 domain-containing protein</fullName>
    </recommendedName>
</protein>
<evidence type="ECO:0008006" key="3">
    <source>
        <dbReference type="Google" id="ProtNLM"/>
    </source>
</evidence>
<accession>A0ABT2TU33</accession>
<dbReference type="Proteomes" id="UP001652409">
    <property type="component" value="Unassembled WGS sequence"/>
</dbReference>
<evidence type="ECO:0000313" key="1">
    <source>
        <dbReference type="EMBL" id="MCU6765730.1"/>
    </source>
</evidence>
<evidence type="ECO:0000313" key="2">
    <source>
        <dbReference type="Proteomes" id="UP001652409"/>
    </source>
</evidence>
<name>A0ABT2TU33_9FIRM</name>
<keyword evidence="2" id="KW-1185">Reference proteome</keyword>
<reference evidence="1 2" key="1">
    <citation type="journal article" date="2021" name="ISME Commun">
        <title>Automated analysis of genomic sequences facilitates high-throughput and comprehensive description of bacteria.</title>
        <authorList>
            <person name="Hitch T.C.A."/>
        </authorList>
    </citation>
    <scope>NUCLEOTIDE SEQUENCE [LARGE SCALE GENOMIC DNA]</scope>
    <source>
        <strain evidence="1 2">Sanger_23</strain>
    </source>
</reference>
<gene>
    <name evidence="1" type="ORF">OCV61_09950</name>
</gene>
<dbReference type="EMBL" id="JAOQJL010000017">
    <property type="protein sequence ID" value="MCU6765730.1"/>
    <property type="molecule type" value="Genomic_DNA"/>
</dbReference>
<comment type="caution">
    <text evidence="1">The sequence shown here is derived from an EMBL/GenBank/DDBJ whole genome shotgun (WGS) entry which is preliminary data.</text>
</comment>
<organism evidence="1 2">
    <name type="scientific">Blautia ammoniilytica</name>
    <dbReference type="NCBI Taxonomy" id="2981782"/>
    <lineage>
        <taxon>Bacteria</taxon>
        <taxon>Bacillati</taxon>
        <taxon>Bacillota</taxon>
        <taxon>Clostridia</taxon>
        <taxon>Lachnospirales</taxon>
        <taxon>Lachnospiraceae</taxon>
        <taxon>Blautia</taxon>
    </lineage>
</organism>
<proteinExistence type="predicted"/>
<sequence>MKILDLVDDVRSGCKSVLTTMTLEEYKKLSFFAFNNNGNIDGQRSVIKRSSTAAKIRKRMADDFRKGAIFPQVVLGVLFSTENMQNLDESKFYMLLESVNEGQISIIDGMQRSNIYFENYEDNKQQKIRVEFWCSDASTKLLYRMLVLNTGQVPWNTRRQLEVIFDGISNKISEEIKKTDPLLDIQLNILAVDEIKRRKAGMFKKSSLIEMYLGFNTRKVNVDVNDELADEFQRFDMMEAIDSAVNFEMFVDTFRNLCKLDFAVTATSETVEGKQFASGQDLFRSDPVCLGFVVSCAEYIMGKMGVQRSDEEKRNRALELDNKIAKVIKCIESKPETYLSLEVLNEIVEKLPRTRIGDSLRHLFKNAFSELIRYDKLEEIPSMETFWRE</sequence>